<proteinExistence type="predicted"/>
<name>A0A6M6E3M9_PRIMG</name>
<dbReference type="Proteomes" id="UP000501076">
    <property type="component" value="Plasmid pFDU301A"/>
</dbReference>
<reference evidence="1 2" key="1">
    <citation type="submission" date="2019-10" db="EMBL/GenBank/DDBJ databases">
        <title>Complete genome sequences for adaption low water activity.</title>
        <authorList>
            <person name="Zhao L."/>
            <person name="Zhong J."/>
        </authorList>
    </citation>
    <scope>NUCLEOTIDE SEQUENCE [LARGE SCALE GENOMIC DNA]</scope>
    <source>
        <strain evidence="1 2">FDU301</strain>
        <plasmid evidence="2">pfdu301a</plasmid>
    </source>
</reference>
<sequence>MNKENNKFFTVFLGVKVKEEKFPWNLSASDEMKRILNINEETEEAFLEELIKALEDESTNPNKEIYENWSSKYSVESV</sequence>
<protein>
    <submittedName>
        <fullName evidence="1">Uncharacterized protein</fullName>
    </submittedName>
</protein>
<dbReference type="AlphaFoldDB" id="A0A6M6E3M9"/>
<accession>A0A6M6E3M9</accession>
<gene>
    <name evidence="1" type="ORF">FDZ14_29495</name>
</gene>
<geneLocation type="plasmid" evidence="2">
    <name>pfdu301a</name>
</geneLocation>
<dbReference type="RefSeq" id="WP_171778218.1">
    <property type="nucleotide sequence ID" value="NZ_CP045273.1"/>
</dbReference>
<organism evidence="1 2">
    <name type="scientific">Priestia megaterium</name>
    <name type="common">Bacillus megaterium</name>
    <dbReference type="NCBI Taxonomy" id="1404"/>
    <lineage>
        <taxon>Bacteria</taxon>
        <taxon>Bacillati</taxon>
        <taxon>Bacillota</taxon>
        <taxon>Bacilli</taxon>
        <taxon>Bacillales</taxon>
        <taxon>Bacillaceae</taxon>
        <taxon>Priestia</taxon>
    </lineage>
</organism>
<keyword evidence="1" id="KW-0614">Plasmid</keyword>
<evidence type="ECO:0000313" key="2">
    <source>
        <dbReference type="Proteomes" id="UP000501076"/>
    </source>
</evidence>
<evidence type="ECO:0000313" key="1">
    <source>
        <dbReference type="EMBL" id="QJX80234.1"/>
    </source>
</evidence>
<dbReference type="EMBL" id="CP045273">
    <property type="protein sequence ID" value="QJX80234.1"/>
    <property type="molecule type" value="Genomic_DNA"/>
</dbReference>